<dbReference type="GO" id="GO:0016020">
    <property type="term" value="C:membrane"/>
    <property type="evidence" value="ECO:0007669"/>
    <property type="project" value="InterPro"/>
</dbReference>
<keyword evidence="3" id="KW-1185">Reference proteome</keyword>
<dbReference type="AlphaFoldDB" id="A0A9J6BPP2"/>
<dbReference type="EMBL" id="JADBJN010000003">
    <property type="protein sequence ID" value="KAG5671687.1"/>
    <property type="molecule type" value="Genomic_DNA"/>
</dbReference>
<feature type="transmembrane region" description="Helical" evidence="1">
    <location>
        <begin position="53"/>
        <end position="73"/>
    </location>
</feature>
<name>A0A9J6BPP2_POLVA</name>
<gene>
    <name evidence="2" type="ORF">PVAND_001872</name>
</gene>
<dbReference type="PANTHER" id="PTHR12740:SF4">
    <property type="entry name" value="JNK1_MAPK8-ASSOCIATED MEMBRANE PROTEIN"/>
    <property type="match status" value="1"/>
</dbReference>
<keyword evidence="1" id="KW-0472">Membrane</keyword>
<dbReference type="Pfam" id="PF05571">
    <property type="entry name" value="JAMP"/>
    <property type="match status" value="1"/>
</dbReference>
<proteinExistence type="predicted"/>
<feature type="transmembrane region" description="Helical" evidence="1">
    <location>
        <begin position="94"/>
        <end position="114"/>
    </location>
</feature>
<dbReference type="GO" id="GO:0006986">
    <property type="term" value="P:response to unfolded protein"/>
    <property type="evidence" value="ECO:0007669"/>
    <property type="project" value="InterPro"/>
</dbReference>
<keyword evidence="1" id="KW-0812">Transmembrane</keyword>
<reference evidence="2" key="1">
    <citation type="submission" date="2021-03" db="EMBL/GenBank/DDBJ databases">
        <title>Chromosome level genome of the anhydrobiotic midge Polypedilum vanderplanki.</title>
        <authorList>
            <person name="Yoshida Y."/>
            <person name="Kikawada T."/>
            <person name="Gusev O."/>
        </authorList>
    </citation>
    <scope>NUCLEOTIDE SEQUENCE</scope>
    <source>
        <strain evidence="2">NIAS01</strain>
        <tissue evidence="2">Whole body or cell culture</tissue>
    </source>
</reference>
<feature type="transmembrane region" description="Helical" evidence="1">
    <location>
        <begin position="224"/>
        <end position="240"/>
    </location>
</feature>
<dbReference type="GO" id="GO:0031625">
    <property type="term" value="F:ubiquitin protein ligase binding"/>
    <property type="evidence" value="ECO:0007669"/>
    <property type="project" value="TreeGrafter"/>
</dbReference>
<feature type="transmembrane region" description="Helical" evidence="1">
    <location>
        <begin position="197"/>
        <end position="218"/>
    </location>
</feature>
<feature type="transmembrane region" description="Helical" evidence="1">
    <location>
        <begin position="280"/>
        <end position="299"/>
    </location>
</feature>
<evidence type="ECO:0000313" key="3">
    <source>
        <dbReference type="Proteomes" id="UP001107558"/>
    </source>
</evidence>
<dbReference type="OrthoDB" id="5920264at2759"/>
<evidence type="ECO:0008006" key="4">
    <source>
        <dbReference type="Google" id="ProtNLM"/>
    </source>
</evidence>
<evidence type="ECO:0000256" key="1">
    <source>
        <dbReference type="SAM" id="Phobius"/>
    </source>
</evidence>
<evidence type="ECO:0000313" key="2">
    <source>
        <dbReference type="EMBL" id="KAG5671687.1"/>
    </source>
</evidence>
<feature type="transmembrane region" description="Helical" evidence="1">
    <location>
        <begin position="249"/>
        <end position="274"/>
    </location>
</feature>
<keyword evidence="1" id="KW-1133">Transmembrane helix</keyword>
<dbReference type="Proteomes" id="UP001107558">
    <property type="component" value="Chromosome 3"/>
</dbReference>
<dbReference type="InterPro" id="IPR008485">
    <property type="entry name" value="JAMP"/>
</dbReference>
<dbReference type="GO" id="GO:0036503">
    <property type="term" value="P:ERAD pathway"/>
    <property type="evidence" value="ECO:0007669"/>
    <property type="project" value="TreeGrafter"/>
</dbReference>
<organism evidence="2 3">
    <name type="scientific">Polypedilum vanderplanki</name>
    <name type="common">Sleeping chironomid midge</name>
    <dbReference type="NCBI Taxonomy" id="319348"/>
    <lineage>
        <taxon>Eukaryota</taxon>
        <taxon>Metazoa</taxon>
        <taxon>Ecdysozoa</taxon>
        <taxon>Arthropoda</taxon>
        <taxon>Hexapoda</taxon>
        <taxon>Insecta</taxon>
        <taxon>Pterygota</taxon>
        <taxon>Neoptera</taxon>
        <taxon>Endopterygota</taxon>
        <taxon>Diptera</taxon>
        <taxon>Nematocera</taxon>
        <taxon>Chironomoidea</taxon>
        <taxon>Chironomidae</taxon>
        <taxon>Chironominae</taxon>
        <taxon>Polypedilum</taxon>
        <taxon>Polypedilum</taxon>
    </lineage>
</organism>
<comment type="caution">
    <text evidence="2">The sequence shown here is derived from an EMBL/GenBank/DDBJ whole genome shotgun (WGS) entry which is preliminary data.</text>
</comment>
<accession>A0A9J6BPP2</accession>
<feature type="transmembrane region" description="Helical" evidence="1">
    <location>
        <begin position="157"/>
        <end position="177"/>
    </location>
</feature>
<protein>
    <recommendedName>
        <fullName evidence="4">JNK1/MAPK8-associated membrane protein</fullName>
    </recommendedName>
</protein>
<dbReference type="PANTHER" id="PTHR12740">
    <property type="entry name" value="JNK1/MAPK8-ASSOCIATED MEMBRANE PROTEIN"/>
    <property type="match status" value="1"/>
</dbReference>
<sequence>MDSNFKKCPGYYCGRMPLSNQTFSECGACDRGWKRNEEYICVKCDDELQLYDFLFLAFNCIVPLLIHLFLIDFTVKFKTPITSIKFIKFSKEVLILYLSAFLEIILSALITVLLSEPRFSFEIHSCGVSSISDFYTYFFNPSPRYEKTLICTQERVFPLQTMVLIFYSSCVFMMLIFRPILNEKFCKGKIEKTSISIYYALYAFPLLALIYAIAAGFLYFSFPYIAIIISCAVNATHFALKDEQDTKQLLIGSITSVRNIIIIVGNWLLFSFGIVSIKKYYLLLLAPIPTIFYILTAKYTNPDNY</sequence>